<proteinExistence type="predicted"/>
<dbReference type="Proteomes" id="UP001064048">
    <property type="component" value="Chromosome Z"/>
</dbReference>
<name>A0ACC0K1Q3_CHOFU</name>
<evidence type="ECO:0000313" key="1">
    <source>
        <dbReference type="EMBL" id="KAI8430284.1"/>
    </source>
</evidence>
<sequence length="171" mass="20241">MGPWSAGMRAFIELIETSLRRPQSWRLPLPANFSDCTERRFYRDEDELSYRRTRDIQDDLMKARRYEMKAQDYQADILKGLVKFKKKDWTFQQDSAPPHKAKLTQKWLMENLPGFISTDEWPSSSSDLNSLDPDTQWREAKIAENKDQLEKIQRELRWLTIQNDDGIGIGI</sequence>
<gene>
    <name evidence="1" type="ORF">MSG28_000603</name>
</gene>
<protein>
    <submittedName>
        <fullName evidence="1">Uncharacterized protein</fullName>
    </submittedName>
</protein>
<keyword evidence="2" id="KW-1185">Reference proteome</keyword>
<comment type="caution">
    <text evidence="1">The sequence shown here is derived from an EMBL/GenBank/DDBJ whole genome shotgun (WGS) entry which is preliminary data.</text>
</comment>
<accession>A0ACC0K1Q3</accession>
<organism evidence="1 2">
    <name type="scientific">Choristoneura fumiferana</name>
    <name type="common">Spruce budworm moth</name>
    <name type="synonym">Archips fumiferana</name>
    <dbReference type="NCBI Taxonomy" id="7141"/>
    <lineage>
        <taxon>Eukaryota</taxon>
        <taxon>Metazoa</taxon>
        <taxon>Ecdysozoa</taxon>
        <taxon>Arthropoda</taxon>
        <taxon>Hexapoda</taxon>
        <taxon>Insecta</taxon>
        <taxon>Pterygota</taxon>
        <taxon>Neoptera</taxon>
        <taxon>Endopterygota</taxon>
        <taxon>Lepidoptera</taxon>
        <taxon>Glossata</taxon>
        <taxon>Ditrysia</taxon>
        <taxon>Tortricoidea</taxon>
        <taxon>Tortricidae</taxon>
        <taxon>Tortricinae</taxon>
        <taxon>Choristoneura</taxon>
    </lineage>
</organism>
<reference evidence="1 2" key="1">
    <citation type="journal article" date="2022" name="Genome Biol. Evol.">
        <title>The Spruce Budworm Genome: Reconstructing the Evolutionary History of Antifreeze Proteins.</title>
        <authorList>
            <person name="Beliveau C."/>
            <person name="Gagne P."/>
            <person name="Picq S."/>
            <person name="Vernygora O."/>
            <person name="Keeling C.I."/>
            <person name="Pinkney K."/>
            <person name="Doucet D."/>
            <person name="Wen F."/>
            <person name="Johnston J.S."/>
            <person name="Maaroufi H."/>
            <person name="Boyle B."/>
            <person name="Laroche J."/>
            <person name="Dewar K."/>
            <person name="Juretic N."/>
            <person name="Blackburn G."/>
            <person name="Nisole A."/>
            <person name="Brunet B."/>
            <person name="Brandao M."/>
            <person name="Lumley L."/>
            <person name="Duan J."/>
            <person name="Quan G."/>
            <person name="Lucarotti C.J."/>
            <person name="Roe A.D."/>
            <person name="Sperling F.A.H."/>
            <person name="Levesque R.C."/>
            <person name="Cusson M."/>
        </authorList>
    </citation>
    <scope>NUCLEOTIDE SEQUENCE [LARGE SCALE GENOMIC DNA]</scope>
    <source>
        <strain evidence="1">Glfc:IPQL:Cfum</strain>
    </source>
</reference>
<evidence type="ECO:0000313" key="2">
    <source>
        <dbReference type="Proteomes" id="UP001064048"/>
    </source>
</evidence>
<dbReference type="EMBL" id="CM046131">
    <property type="protein sequence ID" value="KAI8430284.1"/>
    <property type="molecule type" value="Genomic_DNA"/>
</dbReference>